<evidence type="ECO:0000256" key="1">
    <source>
        <dbReference type="SAM" id="MobiDB-lite"/>
    </source>
</evidence>
<proteinExistence type="predicted"/>
<gene>
    <name evidence="2" type="ORF">AVEN_133486_1</name>
</gene>
<name>A0A4Y2GEW3_ARAVE</name>
<dbReference type="AlphaFoldDB" id="A0A4Y2GEW3"/>
<protein>
    <submittedName>
        <fullName evidence="2">Uncharacterized protein</fullName>
    </submittedName>
</protein>
<keyword evidence="3" id="KW-1185">Reference proteome</keyword>
<reference evidence="2 3" key="1">
    <citation type="journal article" date="2019" name="Sci. Rep.">
        <title>Orb-weaving spider Araneus ventricosus genome elucidates the spidroin gene catalogue.</title>
        <authorList>
            <person name="Kono N."/>
            <person name="Nakamura H."/>
            <person name="Ohtoshi R."/>
            <person name="Moran D.A.P."/>
            <person name="Shinohara A."/>
            <person name="Yoshida Y."/>
            <person name="Fujiwara M."/>
            <person name="Mori M."/>
            <person name="Tomita M."/>
            <person name="Arakawa K."/>
        </authorList>
    </citation>
    <scope>NUCLEOTIDE SEQUENCE [LARGE SCALE GENOMIC DNA]</scope>
</reference>
<accession>A0A4Y2GEW3</accession>
<organism evidence="2 3">
    <name type="scientific">Araneus ventricosus</name>
    <name type="common">Orbweaver spider</name>
    <name type="synonym">Epeira ventricosa</name>
    <dbReference type="NCBI Taxonomy" id="182803"/>
    <lineage>
        <taxon>Eukaryota</taxon>
        <taxon>Metazoa</taxon>
        <taxon>Ecdysozoa</taxon>
        <taxon>Arthropoda</taxon>
        <taxon>Chelicerata</taxon>
        <taxon>Arachnida</taxon>
        <taxon>Araneae</taxon>
        <taxon>Araneomorphae</taxon>
        <taxon>Entelegynae</taxon>
        <taxon>Araneoidea</taxon>
        <taxon>Araneidae</taxon>
        <taxon>Araneus</taxon>
    </lineage>
</organism>
<comment type="caution">
    <text evidence="2">The sequence shown here is derived from an EMBL/GenBank/DDBJ whole genome shotgun (WGS) entry which is preliminary data.</text>
</comment>
<feature type="region of interest" description="Disordered" evidence="1">
    <location>
        <begin position="1"/>
        <end position="63"/>
    </location>
</feature>
<dbReference type="Proteomes" id="UP000499080">
    <property type="component" value="Unassembled WGS sequence"/>
</dbReference>
<sequence>MGTSPLLGSGSADSSAGLPRNRVVKERTRIVERRHRGIHRSSSTQFQGSGSEGSFAGSPRDRVVKESSRSAGHFCFRKLRCLLIAW</sequence>
<evidence type="ECO:0000313" key="2">
    <source>
        <dbReference type="EMBL" id="GBM52150.1"/>
    </source>
</evidence>
<dbReference type="EMBL" id="BGPR01254381">
    <property type="protein sequence ID" value="GBM52150.1"/>
    <property type="molecule type" value="Genomic_DNA"/>
</dbReference>
<feature type="compositionally biased region" description="Polar residues" evidence="1">
    <location>
        <begin position="40"/>
        <end position="49"/>
    </location>
</feature>
<evidence type="ECO:0000313" key="3">
    <source>
        <dbReference type="Proteomes" id="UP000499080"/>
    </source>
</evidence>
<feature type="compositionally biased region" description="Low complexity" evidence="1">
    <location>
        <begin position="1"/>
        <end position="19"/>
    </location>
</feature>